<protein>
    <submittedName>
        <fullName evidence="2">Uncharacterized protein</fullName>
    </submittedName>
</protein>
<comment type="caution">
    <text evidence="2">The sequence shown here is derived from an EMBL/GenBank/DDBJ whole genome shotgun (WGS) entry which is preliminary data.</text>
</comment>
<reference evidence="2" key="1">
    <citation type="journal article" date="2014" name="Front. Microbiol.">
        <title>High frequency of phylogenetically diverse reductive dehalogenase-homologous genes in deep subseafloor sedimentary metagenomes.</title>
        <authorList>
            <person name="Kawai M."/>
            <person name="Futagami T."/>
            <person name="Toyoda A."/>
            <person name="Takaki Y."/>
            <person name="Nishi S."/>
            <person name="Hori S."/>
            <person name="Arai W."/>
            <person name="Tsubouchi T."/>
            <person name="Morono Y."/>
            <person name="Uchiyama I."/>
            <person name="Ito T."/>
            <person name="Fujiyama A."/>
            <person name="Inagaki F."/>
            <person name="Takami H."/>
        </authorList>
    </citation>
    <scope>NUCLEOTIDE SEQUENCE</scope>
    <source>
        <strain evidence="2">Expedition CK06-06</strain>
    </source>
</reference>
<evidence type="ECO:0000313" key="2">
    <source>
        <dbReference type="EMBL" id="GAI95369.1"/>
    </source>
</evidence>
<name>X1USN5_9ZZZZ</name>
<gene>
    <name evidence="2" type="ORF">S12H4_35008</name>
</gene>
<feature type="region of interest" description="Disordered" evidence="1">
    <location>
        <begin position="76"/>
        <end position="107"/>
    </location>
</feature>
<accession>X1USN5</accession>
<dbReference type="EMBL" id="BARW01020757">
    <property type="protein sequence ID" value="GAI95369.1"/>
    <property type="molecule type" value="Genomic_DNA"/>
</dbReference>
<feature type="non-terminal residue" evidence="2">
    <location>
        <position position="229"/>
    </location>
</feature>
<dbReference type="AlphaFoldDB" id="X1USN5"/>
<evidence type="ECO:0000256" key="1">
    <source>
        <dbReference type="SAM" id="MobiDB-lite"/>
    </source>
</evidence>
<sequence length="229" mass="26500">MFGYKFAVLFYFHHQPYMLKNQSKFSHKVRETDNMAKSNLEEFLTKKVKKSLKENTKDSKQKSKITVKNIEQSTKLENSKKEMINENTVEGSINEDKKSGTNSENGKLLEKTNDHIILAPENLSPSYLIDVKYDGKLAQAYLKLYNPEDGQVYRYYDKTNHLPYLYTTQTRNEVEQKLKKQNDFLGCETIQKTDLINNREITLTKVIATNPLAIGGGRGESFREQIKPS</sequence>
<organism evidence="2">
    <name type="scientific">marine sediment metagenome</name>
    <dbReference type="NCBI Taxonomy" id="412755"/>
    <lineage>
        <taxon>unclassified sequences</taxon>
        <taxon>metagenomes</taxon>
        <taxon>ecological metagenomes</taxon>
    </lineage>
</organism>
<proteinExistence type="predicted"/>